<evidence type="ECO:0000313" key="2">
    <source>
        <dbReference type="Proteomes" id="UP001165190"/>
    </source>
</evidence>
<gene>
    <name evidence="1" type="ORF">HRI_001698500</name>
</gene>
<comment type="caution">
    <text evidence="1">The sequence shown here is derived from an EMBL/GenBank/DDBJ whole genome shotgun (WGS) entry which is preliminary data.</text>
</comment>
<sequence>MDIDYAIRKSKPHITDTSNQADLALYERWEQFNRLNIIFIKSKVVANVCGSIEHNENVKELLTIIEK</sequence>
<reference evidence="1" key="1">
    <citation type="submission" date="2023-05" db="EMBL/GenBank/DDBJ databases">
        <title>Genome and transcriptome analyses reveal genes involved in the formation of fine ridges on petal epidermal cells in Hibiscus trionum.</title>
        <authorList>
            <person name="Koshimizu S."/>
            <person name="Masuda S."/>
            <person name="Ishii T."/>
            <person name="Shirasu K."/>
            <person name="Hoshino A."/>
            <person name="Arita M."/>
        </authorList>
    </citation>
    <scope>NUCLEOTIDE SEQUENCE</scope>
    <source>
        <strain evidence="1">Hamamatsu line</strain>
    </source>
</reference>
<name>A0A9W7HNW8_HIBTR</name>
<dbReference type="EMBL" id="BSYR01000017">
    <property type="protein sequence ID" value="GMI80292.1"/>
    <property type="molecule type" value="Genomic_DNA"/>
</dbReference>
<dbReference type="AlphaFoldDB" id="A0A9W7HNW8"/>
<protein>
    <submittedName>
        <fullName evidence="1">Uncharacterized protein</fullName>
    </submittedName>
</protein>
<evidence type="ECO:0000313" key="1">
    <source>
        <dbReference type="EMBL" id="GMI80292.1"/>
    </source>
</evidence>
<proteinExistence type="predicted"/>
<dbReference type="OrthoDB" id="1929566at2759"/>
<accession>A0A9W7HNW8</accession>
<dbReference type="Proteomes" id="UP001165190">
    <property type="component" value="Unassembled WGS sequence"/>
</dbReference>
<keyword evidence="2" id="KW-1185">Reference proteome</keyword>
<organism evidence="1 2">
    <name type="scientific">Hibiscus trionum</name>
    <name type="common">Flower of an hour</name>
    <dbReference type="NCBI Taxonomy" id="183268"/>
    <lineage>
        <taxon>Eukaryota</taxon>
        <taxon>Viridiplantae</taxon>
        <taxon>Streptophyta</taxon>
        <taxon>Embryophyta</taxon>
        <taxon>Tracheophyta</taxon>
        <taxon>Spermatophyta</taxon>
        <taxon>Magnoliopsida</taxon>
        <taxon>eudicotyledons</taxon>
        <taxon>Gunneridae</taxon>
        <taxon>Pentapetalae</taxon>
        <taxon>rosids</taxon>
        <taxon>malvids</taxon>
        <taxon>Malvales</taxon>
        <taxon>Malvaceae</taxon>
        <taxon>Malvoideae</taxon>
        <taxon>Hibiscus</taxon>
    </lineage>
</organism>